<dbReference type="AlphaFoldDB" id="R4X7M1"/>
<comment type="caution">
    <text evidence="4">The sequence shown here is derived from an EMBL/GenBank/DDBJ whole genome shotgun (WGS) entry which is preliminary data.</text>
</comment>
<dbReference type="PANTHER" id="PTHR12387:SF0">
    <property type="entry name" value="26S PROTEASOME NON-ATPASE REGULATORY SUBUNIT 8"/>
    <property type="match status" value="1"/>
</dbReference>
<protein>
    <submittedName>
        <fullName evidence="4">19S proteasome regulatory subunit Rpn125 / FY16936</fullName>
    </submittedName>
</protein>
<dbReference type="GO" id="GO:0043161">
    <property type="term" value="P:proteasome-mediated ubiquitin-dependent protein catabolic process"/>
    <property type="evidence" value="ECO:0007669"/>
    <property type="project" value="TreeGrafter"/>
</dbReference>
<dbReference type="GO" id="GO:0005829">
    <property type="term" value="C:cytosol"/>
    <property type="evidence" value="ECO:0007669"/>
    <property type="project" value="TreeGrafter"/>
</dbReference>
<dbReference type="PROSITE" id="PS50250">
    <property type="entry name" value="PCI"/>
    <property type="match status" value="1"/>
</dbReference>
<evidence type="ECO:0000313" key="4">
    <source>
        <dbReference type="EMBL" id="CCG81426.1"/>
    </source>
</evidence>
<dbReference type="VEuPathDB" id="FungiDB:TAPDE_001196"/>
<dbReference type="GO" id="GO:0008541">
    <property type="term" value="C:proteasome regulatory particle, lid subcomplex"/>
    <property type="evidence" value="ECO:0007669"/>
    <property type="project" value="TreeGrafter"/>
</dbReference>
<dbReference type="OrthoDB" id="8775810at2759"/>
<accession>R4X7M1</accession>
<feature type="domain" description="PCI" evidence="3">
    <location>
        <begin position="33"/>
        <end position="202"/>
    </location>
</feature>
<evidence type="ECO:0000256" key="2">
    <source>
        <dbReference type="ARBA" id="ARBA00022942"/>
    </source>
</evidence>
<evidence type="ECO:0000313" key="5">
    <source>
        <dbReference type="Proteomes" id="UP000013776"/>
    </source>
</evidence>
<sequence length="234" mass="25784">MVDALLKAYEKGDITALKKLLEKSALASSKDGDIEGYKKNYQQLKPLYSPSDKPTSNQNTIIALHLLILLSESNISQFHSELESLPESSLESAEVQWVRSVEQGIMEGSYQEVRKLLDSPPSKHFATWGSLMTESIRADIADCSASSYTSLPLVNLTTLLLLKNVKETEQFAGERGWLVQNGRVIFPKKDAQVTSATGGEMEIDGEETDGTAETARNLLITQTLGYARELESIV</sequence>
<reference evidence="4 5" key="1">
    <citation type="journal article" date="2013" name="MBio">
        <title>Genome sequencing of the plant pathogen Taphrina deformans, the causal agent of peach leaf curl.</title>
        <authorList>
            <person name="Cisse O.H."/>
            <person name="Almeida J.M.G.C.F."/>
            <person name="Fonseca A."/>
            <person name="Kumar A.A."/>
            <person name="Salojaervi J."/>
            <person name="Overmyer K."/>
            <person name="Hauser P.M."/>
            <person name="Pagni M."/>
        </authorList>
    </citation>
    <scope>NUCLEOTIDE SEQUENCE [LARGE SCALE GENOMIC DNA]</scope>
    <source>
        <strain evidence="5">PYCC 5710 / ATCC 11124 / CBS 356.35 / IMI 108563 / JCM 9778 / NBRC 8474</strain>
    </source>
</reference>
<keyword evidence="5" id="KW-1185">Reference proteome</keyword>
<comment type="similarity">
    <text evidence="1">Belongs to the proteasome subunit S14 family.</text>
</comment>
<dbReference type="STRING" id="1097556.R4X7M1"/>
<dbReference type="Proteomes" id="UP000013776">
    <property type="component" value="Unassembled WGS sequence"/>
</dbReference>
<gene>
    <name evidence="4" type="ORF">TAPDE_001196</name>
</gene>
<dbReference type="EMBL" id="CAHR02000039">
    <property type="protein sequence ID" value="CCG81426.1"/>
    <property type="molecule type" value="Genomic_DNA"/>
</dbReference>
<dbReference type="InterPro" id="IPR000717">
    <property type="entry name" value="PCI_dom"/>
</dbReference>
<dbReference type="eggNOG" id="KOG3151">
    <property type="taxonomic scope" value="Eukaryota"/>
</dbReference>
<dbReference type="Pfam" id="PF10075">
    <property type="entry name" value="CSN8_PSD8_EIF3K"/>
    <property type="match status" value="1"/>
</dbReference>
<evidence type="ECO:0000256" key="1">
    <source>
        <dbReference type="ARBA" id="ARBA00009627"/>
    </source>
</evidence>
<dbReference type="InterPro" id="IPR006746">
    <property type="entry name" value="26S_Psome_Rpn12"/>
</dbReference>
<dbReference type="PANTHER" id="PTHR12387">
    <property type="entry name" value="26S PROTEASOME NON-ATPASE REGULATORY SUBUNIT 8"/>
    <property type="match status" value="1"/>
</dbReference>
<name>R4X7M1_TAPDE</name>
<keyword evidence="2 4" id="KW-0647">Proteasome</keyword>
<evidence type="ECO:0000259" key="3">
    <source>
        <dbReference type="PROSITE" id="PS50250"/>
    </source>
</evidence>
<dbReference type="GO" id="GO:0005634">
    <property type="term" value="C:nucleus"/>
    <property type="evidence" value="ECO:0007669"/>
    <property type="project" value="TreeGrafter"/>
</dbReference>
<proteinExistence type="inferred from homology"/>
<dbReference type="InterPro" id="IPR033464">
    <property type="entry name" value="CSN8_PSD8_EIF3K"/>
</dbReference>
<organism evidence="4 5">
    <name type="scientific">Taphrina deformans (strain PYCC 5710 / ATCC 11124 / CBS 356.35 / IMI 108563 / JCM 9778 / NBRC 8474)</name>
    <name type="common">Peach leaf curl fungus</name>
    <name type="synonym">Lalaria deformans</name>
    <dbReference type="NCBI Taxonomy" id="1097556"/>
    <lineage>
        <taxon>Eukaryota</taxon>
        <taxon>Fungi</taxon>
        <taxon>Dikarya</taxon>
        <taxon>Ascomycota</taxon>
        <taxon>Taphrinomycotina</taxon>
        <taxon>Taphrinomycetes</taxon>
        <taxon>Taphrinales</taxon>
        <taxon>Taphrinaceae</taxon>
        <taxon>Taphrina</taxon>
    </lineage>
</organism>
<dbReference type="Gene3D" id="1.25.40.990">
    <property type="match status" value="1"/>
</dbReference>